<evidence type="ECO:0000256" key="1">
    <source>
        <dbReference type="ARBA" id="ARBA00004613"/>
    </source>
</evidence>
<keyword evidence="3" id="KW-0732">Signal</keyword>
<comment type="subcellular location">
    <subcellularLocation>
        <location evidence="1">Secreted</location>
    </subcellularLocation>
</comment>
<keyword evidence="2" id="KW-0964">Secreted</keyword>
<dbReference type="Pfam" id="PF03160">
    <property type="entry name" value="Calx-beta"/>
    <property type="match status" value="2"/>
</dbReference>
<keyword evidence="9" id="KW-1185">Reference proteome</keyword>
<dbReference type="SUPFAM" id="SSF51120">
    <property type="entry name" value="beta-Roll"/>
    <property type="match status" value="2"/>
</dbReference>
<keyword evidence="4" id="KW-0677">Repeat</keyword>
<feature type="region of interest" description="Disordered" evidence="6">
    <location>
        <begin position="604"/>
        <end position="624"/>
    </location>
</feature>
<dbReference type="Gene3D" id="2.60.40.2030">
    <property type="match status" value="2"/>
</dbReference>
<protein>
    <submittedName>
        <fullName evidence="8">Calx-beta domain-containing protein</fullName>
    </submittedName>
</protein>
<accession>A0ABV4XL58</accession>
<dbReference type="InterPro" id="IPR050557">
    <property type="entry name" value="RTX_toxin/Mannuronan_C5-epim"/>
</dbReference>
<dbReference type="Gene3D" id="2.150.10.10">
    <property type="entry name" value="Serralysin-like metalloprotease, C-terminal"/>
    <property type="match status" value="6"/>
</dbReference>
<dbReference type="Pfam" id="PF00353">
    <property type="entry name" value="HemolysinCabind"/>
    <property type="match status" value="7"/>
</dbReference>
<dbReference type="SMART" id="SM00710">
    <property type="entry name" value="PbH1"/>
    <property type="match status" value="7"/>
</dbReference>
<dbReference type="RefSeq" id="WP_413261534.1">
    <property type="nucleotide sequence ID" value="NZ_JBHFNR010000018.1"/>
</dbReference>
<name>A0ABV4XL58_9CYAN</name>
<sequence>MATIIGTPGNDFLVGTKDADLINGLAGNDTILGLEAGDSLYGSEGQDFIFGRLGNDLIYGNQGNDVVSGNEENDSVYGGTGNDQVRGGKGNDLLYGDLGNDTVSGDLDNDTIFGGSGFDFLDGNPGNDVIYGNEDADTIFGSEDNDLIYGGQGNDLLVGDPGLDSIFGNLGNDTLYGGEDDDLINGNEGDDFLSGNDGNDTVYGGQGNDSIFGGKDNDLLSGDKGKDTIFGNLGRDIILGGEDDDVLYGNQDKDTIYGGQGNDTIFGGEDDDLLYGDKGNDTVFGNLGDDSLFGGAGADLLNGNEGDDTLNGNEGNDTVYGGQGNDQVSGGKGNDLLFGGKGSDIIYGDIGADTLTGNGGDSGTQDIFVIGLTGDPTNKTTGGLTIADADLITDWDSCIDKISLTEGLSFDDIVLAQGTGANAANTIVSISNTFKGNGAGEFLAIIKNVNVNSIDGTSFIDSTGKIGPARPIIVATDPTAIEPITTPNGVLQNNGEFTVFIPCPAEESLAITYTVTTGTGAATPDTDYDTLNGVVIIPKGSDRATISVIPKSDTVTETPETVTLTLNANGPGFKSGLPQTATVTIFDAAGGAPTTTKAAVSVTAPDPDASEAGSNPGTFRFTRTGGDITQPLTITYTVGGTAKADDFGATPGLTGTVTIPANQPSIDIQINPVNDGVFEFAETLSVALSAGEQYQVAAPDEATITIQDSTQLQDRTGPVLLYRNINTNPNNIVPDQFNTVVEAVNQANQSAGVLDLIIIKPGTYNSPTGISITDSLIIGSPNAAGASTTTLTADANTAILGISASATNVTISGLQFQTNGANAITATVPAGNPGGQNIQIQKNIFTGAGSGGGGAIFMNLSSAPNTKVTIAENTFRDITGGSSGAIQVQSVQTLIITDNTLTNIAGPGMPLDNLTGTGTNISKISNNTLTQIGQQGIQLAGGNAQITNNFIDQANTTATADRLERGGIRLRQGGAGNDIALGNEILVQGNKVTNSLNGLVIRPQTAVPSGVQVTKNDFTSNTNAAIAHYGTGKLNAPNNWLGSTTPTLGNEVKVLGGGTVTFEPPATAPFYP</sequence>
<dbReference type="SUPFAM" id="SSF51126">
    <property type="entry name" value="Pectin lyase-like"/>
    <property type="match status" value="1"/>
</dbReference>
<keyword evidence="5" id="KW-0106">Calcium</keyword>
<evidence type="ECO:0000256" key="6">
    <source>
        <dbReference type="SAM" id="MobiDB-lite"/>
    </source>
</evidence>
<dbReference type="EMBL" id="JBHFNR010000018">
    <property type="protein sequence ID" value="MFB2891857.1"/>
    <property type="molecule type" value="Genomic_DNA"/>
</dbReference>
<dbReference type="Proteomes" id="UP001576784">
    <property type="component" value="Unassembled WGS sequence"/>
</dbReference>
<gene>
    <name evidence="8" type="ORF">ACE1CI_02820</name>
</gene>
<evidence type="ECO:0000256" key="3">
    <source>
        <dbReference type="ARBA" id="ARBA00022729"/>
    </source>
</evidence>
<dbReference type="InterPro" id="IPR011049">
    <property type="entry name" value="Serralysin-like_metalloprot_C"/>
</dbReference>
<dbReference type="InterPro" id="IPR038081">
    <property type="entry name" value="CalX-like_sf"/>
</dbReference>
<feature type="domain" description="Calx-beta" evidence="7">
    <location>
        <begin position="581"/>
        <end position="689"/>
    </location>
</feature>
<dbReference type="PRINTS" id="PR00313">
    <property type="entry name" value="CABNDNGRPT"/>
</dbReference>
<feature type="domain" description="Calx-beta" evidence="7">
    <location>
        <begin position="469"/>
        <end position="567"/>
    </location>
</feature>
<evidence type="ECO:0000313" key="8">
    <source>
        <dbReference type="EMBL" id="MFB2891857.1"/>
    </source>
</evidence>
<dbReference type="InterPro" id="IPR011050">
    <property type="entry name" value="Pectin_lyase_fold/virulence"/>
</dbReference>
<proteinExistence type="predicted"/>
<organism evidence="8 9">
    <name type="scientific">Floridaenema flaviceps BLCC-F50</name>
    <dbReference type="NCBI Taxonomy" id="3153642"/>
    <lineage>
        <taxon>Bacteria</taxon>
        <taxon>Bacillati</taxon>
        <taxon>Cyanobacteriota</taxon>
        <taxon>Cyanophyceae</taxon>
        <taxon>Oscillatoriophycideae</taxon>
        <taxon>Aerosakkonematales</taxon>
        <taxon>Aerosakkonemataceae</taxon>
        <taxon>Floridanema</taxon>
        <taxon>Floridanema flaviceps</taxon>
    </lineage>
</organism>
<dbReference type="PANTHER" id="PTHR38340:SF1">
    <property type="entry name" value="S-LAYER PROTEIN"/>
    <property type="match status" value="1"/>
</dbReference>
<evidence type="ECO:0000259" key="7">
    <source>
        <dbReference type="SMART" id="SM00237"/>
    </source>
</evidence>
<evidence type="ECO:0000256" key="2">
    <source>
        <dbReference type="ARBA" id="ARBA00022525"/>
    </source>
</evidence>
<feature type="region of interest" description="Disordered" evidence="6">
    <location>
        <begin position="304"/>
        <end position="328"/>
    </location>
</feature>
<dbReference type="InterPro" id="IPR006626">
    <property type="entry name" value="PbH1"/>
</dbReference>
<comment type="caution">
    <text evidence="8">The sequence shown here is derived from an EMBL/GenBank/DDBJ whole genome shotgun (WGS) entry which is preliminary data.</text>
</comment>
<dbReference type="PANTHER" id="PTHR38340">
    <property type="entry name" value="S-LAYER PROTEIN"/>
    <property type="match status" value="1"/>
</dbReference>
<dbReference type="InterPro" id="IPR001343">
    <property type="entry name" value="Hemolysn_Ca-bd"/>
</dbReference>
<evidence type="ECO:0000313" key="9">
    <source>
        <dbReference type="Proteomes" id="UP001576784"/>
    </source>
</evidence>
<reference evidence="8 9" key="1">
    <citation type="submission" date="2024-09" db="EMBL/GenBank/DDBJ databases">
        <title>Floridaenema gen nov. (Aerosakkonemataceae, Aerosakkonematales ord. nov., Cyanobacteria) from benthic tropical and subtropical fresh waters, with the description of four new species.</title>
        <authorList>
            <person name="Moretto J.A."/>
            <person name="Berthold D.E."/>
            <person name="Lefler F.W."/>
            <person name="Huang I.-S."/>
            <person name="Laughinghouse H. IV."/>
        </authorList>
    </citation>
    <scope>NUCLEOTIDE SEQUENCE [LARGE SCALE GENOMIC DNA]</scope>
    <source>
        <strain evidence="8 9">BLCC-F50</strain>
    </source>
</reference>
<dbReference type="SMART" id="SM00237">
    <property type="entry name" value="Calx_beta"/>
    <property type="match status" value="2"/>
</dbReference>
<dbReference type="SUPFAM" id="SSF141072">
    <property type="entry name" value="CalX-like"/>
    <property type="match status" value="2"/>
</dbReference>
<evidence type="ECO:0000256" key="4">
    <source>
        <dbReference type="ARBA" id="ARBA00022737"/>
    </source>
</evidence>
<evidence type="ECO:0000256" key="5">
    <source>
        <dbReference type="ARBA" id="ARBA00022837"/>
    </source>
</evidence>
<dbReference type="InterPro" id="IPR003644">
    <property type="entry name" value="Calx_beta"/>
</dbReference>